<dbReference type="eggNOG" id="COG2350">
    <property type="taxonomic scope" value="Bacteria"/>
</dbReference>
<accession>A3U5Y1</accession>
<reference evidence="3 4" key="1">
    <citation type="journal article" date="2010" name="J. Bacteriol.">
        <title>The complete genome sequence of Croceibacter atlanticus HTCC2559T.</title>
        <authorList>
            <person name="Oh H.M."/>
            <person name="Kang I."/>
            <person name="Ferriera S."/>
            <person name="Giovannoni S.J."/>
            <person name="Cho J.C."/>
        </authorList>
    </citation>
    <scope>NUCLEOTIDE SEQUENCE [LARGE SCALE GENOMIC DNA]</scope>
    <source>
        <strain evidence="4">ATCC BAA-628 / HTCC2559 / KCTC 12090</strain>
    </source>
</reference>
<evidence type="ECO:0000313" key="4">
    <source>
        <dbReference type="Proteomes" id="UP000002297"/>
    </source>
</evidence>
<proteinExistence type="inferred from homology"/>
<organism evidence="3 4">
    <name type="scientific">Croceibacter atlanticus (strain ATCC BAA-628 / JCM 21780 / CIP 108009 / IAM 15332 / KCTC 12090 / HTCC2559)</name>
    <dbReference type="NCBI Taxonomy" id="216432"/>
    <lineage>
        <taxon>Bacteria</taxon>
        <taxon>Pseudomonadati</taxon>
        <taxon>Bacteroidota</taxon>
        <taxon>Flavobacteriia</taxon>
        <taxon>Flavobacteriales</taxon>
        <taxon>Flavobacteriaceae</taxon>
        <taxon>Croceibacter</taxon>
    </lineage>
</organism>
<evidence type="ECO:0000259" key="2">
    <source>
        <dbReference type="Pfam" id="PF03795"/>
    </source>
</evidence>
<evidence type="ECO:0000313" key="3">
    <source>
        <dbReference type="EMBL" id="EAP87648.1"/>
    </source>
</evidence>
<dbReference type="GeneID" id="89452353"/>
<evidence type="ECO:0000256" key="1">
    <source>
        <dbReference type="ARBA" id="ARBA00007689"/>
    </source>
</evidence>
<dbReference type="EMBL" id="CP002046">
    <property type="protein sequence ID" value="EAP87648.1"/>
    <property type="molecule type" value="Genomic_DNA"/>
</dbReference>
<gene>
    <name evidence="3" type="ordered locus">CA2559_02795</name>
</gene>
<feature type="domain" description="YCII-related" evidence="2">
    <location>
        <begin position="82"/>
        <end position="158"/>
    </location>
</feature>
<dbReference type="InterPro" id="IPR005545">
    <property type="entry name" value="YCII"/>
</dbReference>
<protein>
    <recommendedName>
        <fullName evidence="2">YCII-related domain-containing protein</fullName>
    </recommendedName>
</protein>
<dbReference type="KEGG" id="cat:CA2559_02795"/>
<dbReference type="HOGENOM" id="CLU_1592424_0_0_10"/>
<dbReference type="AlphaFoldDB" id="A3U5Y1"/>
<dbReference type="SUPFAM" id="SSF54909">
    <property type="entry name" value="Dimeric alpha+beta barrel"/>
    <property type="match status" value="1"/>
</dbReference>
<dbReference type="PROSITE" id="PS51257">
    <property type="entry name" value="PROKAR_LIPOPROTEIN"/>
    <property type="match status" value="1"/>
</dbReference>
<comment type="similarity">
    <text evidence="1">Belongs to the YciI family.</text>
</comment>
<dbReference type="InterPro" id="IPR011008">
    <property type="entry name" value="Dimeric_a/b-barrel"/>
</dbReference>
<dbReference type="STRING" id="216432.CA2559_02795"/>
<keyword evidence="4" id="KW-1185">Reference proteome</keyword>
<dbReference type="OrthoDB" id="8481699at2"/>
<name>A3U5Y1_CROAH</name>
<sequence length="167" mass="18650">MIKNLLFIAIPMCLLFSCDTNKTKSNTSEIIEDQQIKEQTTGYLVDSLTARGFETFPYKDEKTGDTIVMQKYFIAFLNRGEQRDQSKEVADSLQTLHMAHLGKMYDLGLADISGPFGDDGDMRGITIYNVPTKDIADSLANSDPMVKAGRLSVIVKPWWAAKGFGLR</sequence>
<dbReference type="Pfam" id="PF03795">
    <property type="entry name" value="YCII"/>
    <property type="match status" value="1"/>
</dbReference>
<dbReference type="Proteomes" id="UP000002297">
    <property type="component" value="Chromosome"/>
</dbReference>
<dbReference type="RefSeq" id="WP_013186325.1">
    <property type="nucleotide sequence ID" value="NC_014230.1"/>
</dbReference>